<proteinExistence type="predicted"/>
<dbReference type="EMBL" id="CDMZ01003956">
    <property type="protein sequence ID" value="CEM48180.1"/>
    <property type="molecule type" value="Genomic_DNA"/>
</dbReference>
<feature type="non-terminal residue" evidence="1">
    <location>
        <position position="1"/>
    </location>
</feature>
<evidence type="ECO:0000313" key="1">
    <source>
        <dbReference type="EMBL" id="CEM48180.1"/>
    </source>
</evidence>
<protein>
    <submittedName>
        <fullName evidence="1">Uncharacterized protein</fullName>
    </submittedName>
</protein>
<gene>
    <name evidence="1" type="ORF">Cvel_31972</name>
</gene>
<dbReference type="AlphaFoldDB" id="A0A0G4HUV5"/>
<dbReference type="VEuPathDB" id="CryptoDB:Cvel_31972"/>
<organism evidence="1">
    <name type="scientific">Chromera velia CCMP2878</name>
    <dbReference type="NCBI Taxonomy" id="1169474"/>
    <lineage>
        <taxon>Eukaryota</taxon>
        <taxon>Sar</taxon>
        <taxon>Alveolata</taxon>
        <taxon>Colpodellida</taxon>
        <taxon>Chromeraceae</taxon>
        <taxon>Chromera</taxon>
    </lineage>
</organism>
<name>A0A0G4HUV5_9ALVE</name>
<accession>A0A0G4HUV5</accession>
<reference evidence="1" key="1">
    <citation type="submission" date="2014-11" db="EMBL/GenBank/DDBJ databases">
        <authorList>
            <person name="Otto D Thomas"/>
            <person name="Naeem Raeece"/>
        </authorList>
    </citation>
    <scope>NUCLEOTIDE SEQUENCE</scope>
</reference>
<sequence>RAFREVVGEADPDLHDLLRLDIYDPQVIERLRKKTEPHEGEGRQHVRTVMQYVRENVLPSVETASRQIIANPQNLGSLFRTVQGYSGTLENTFIFPYDIVDALDTFESASPEIKQSLSKEGIFLDKGAKGKVLFRIVSSNPQITDVTQTDEAAPVNPADALNKVNIHPLCPARLFPSAYSCRSASAYVQLLPPSFFCESLHSSFLRRPVLLLIVVKVSAEGGRGGRYRALIDIGALFKAFSNEETARNILGKQKESIGAEMKTEKKCYNCQKPKGKKSAEAPISGVIYFDEMSNTLRVLLADKDKPREIVGTRPENIIAAVGSLEKYSRLFTYYDHRHITRVDIKQQPDALALATSSSETPLRDILQGVMRMRQYLATQVIDFAVAGQSFVESLRSPSDRRKLDVYLLLQRAQILQFEWQRLQNRQVATQMLSDVVRQEILDRVTEKVSECMWVTEADAEAGPGSVSPSPLPPHDDSKEALCTSDAARIFKAATPSPGAVACPVDKGDLEEKDGQAEMNLFVRALKDNYRLGFLIPQKREKFTKYLTDFSTRLLSIYDVTLKSNEATSGSPPSSTSLKSREELEERMRRMVDIFPMPKDEVDTAGNSDLPEGVEVQMETEVEVEVEVEVQQNLYPPGTGPRTPTTSSTRVIQDLNRMGSEAITLLIG</sequence>